<evidence type="ECO:0008006" key="4">
    <source>
        <dbReference type="Google" id="ProtNLM"/>
    </source>
</evidence>
<dbReference type="Proteomes" id="UP000196594">
    <property type="component" value="Unassembled WGS sequence"/>
</dbReference>
<proteinExistence type="predicted"/>
<reference evidence="2 3" key="1">
    <citation type="journal article" date="2017" name="Int. J. Syst. Evol. Microbiol.">
        <title>Solibacillus kalamii sp. nov., isolated from a high-efficiency particulate arrestance filter system used in the International Space Station.</title>
        <authorList>
            <person name="Checinska Sielaff A."/>
            <person name="Kumar R.M."/>
            <person name="Pal D."/>
            <person name="Mayilraj S."/>
            <person name="Venkateswaran K."/>
        </authorList>
    </citation>
    <scope>NUCLEOTIDE SEQUENCE [LARGE SCALE GENOMIC DNA]</scope>
    <source>
        <strain evidence="2 3">ISSFR-015</strain>
    </source>
</reference>
<evidence type="ECO:0000313" key="2">
    <source>
        <dbReference type="EMBL" id="OUZ40936.1"/>
    </source>
</evidence>
<protein>
    <recommendedName>
        <fullName evidence="4">YppG-like protein</fullName>
    </recommendedName>
</protein>
<comment type="caution">
    <text evidence="2">The sequence shown here is derived from an EMBL/GenBank/DDBJ whole genome shotgun (WGS) entry which is preliminary data.</text>
</comment>
<feature type="compositionally biased region" description="Low complexity" evidence="1">
    <location>
        <begin position="53"/>
        <end position="85"/>
    </location>
</feature>
<feature type="compositionally biased region" description="Low complexity" evidence="1">
    <location>
        <begin position="12"/>
        <end position="35"/>
    </location>
</feature>
<dbReference type="RefSeq" id="WP_087615733.1">
    <property type="nucleotide sequence ID" value="NZ_JAFBEY010000002.1"/>
</dbReference>
<evidence type="ECO:0000256" key="1">
    <source>
        <dbReference type="SAM" id="MobiDB-lite"/>
    </source>
</evidence>
<name>A0ABX3ZNJ0_9BACL</name>
<feature type="compositionally biased region" description="Polar residues" evidence="1">
    <location>
        <begin position="86"/>
        <end position="95"/>
    </location>
</feature>
<dbReference type="EMBL" id="NHNT01000001">
    <property type="protein sequence ID" value="OUZ40936.1"/>
    <property type="molecule type" value="Genomic_DNA"/>
</dbReference>
<evidence type="ECO:0000313" key="3">
    <source>
        <dbReference type="Proteomes" id="UP000196594"/>
    </source>
</evidence>
<sequence>MPFFGQNSRAWMFPPNGQQFGPPPQMGRQQMGMPRSNEFARPREAFYPPYPVNPRQGQGQQQFNPYPQQQQQQFNPFPQQQQQQGSRFSGLSDNLNTMMGHVGTLTNGINTMRQVGAMLNLFR</sequence>
<organism evidence="2 3">
    <name type="scientific">Solibacillus kalamii</name>
    <dbReference type="NCBI Taxonomy" id="1748298"/>
    <lineage>
        <taxon>Bacteria</taxon>
        <taxon>Bacillati</taxon>
        <taxon>Bacillota</taxon>
        <taxon>Bacilli</taxon>
        <taxon>Bacillales</taxon>
        <taxon>Caryophanaceae</taxon>
        <taxon>Solibacillus</taxon>
    </lineage>
</organism>
<feature type="region of interest" description="Disordered" evidence="1">
    <location>
        <begin position="1"/>
        <end position="95"/>
    </location>
</feature>
<accession>A0ABX3ZNJ0</accession>
<gene>
    <name evidence="2" type="ORF">CBM15_03400</name>
</gene>
<keyword evidence="3" id="KW-1185">Reference proteome</keyword>